<name>A0ABQ9YIP1_9EUKA</name>
<sequence>MQTVRCRRQPQTRLGLLSFLIFIILSSLHSRPLSFSSDLVDIRSLLCGGSLSSQEVEGVLSSGIVESLCTRLESESGSVDVLPTLLVLDRLCSGLKRKISSTSQPSESDDTTIKGKDDRNEHFAISDRFSLNRRCGLALSRIEIAVFTYARSLEGIDEDYQEDGHKHRDMQKEVGGLILRHFSASIASPSPKEIGEIGIDLVSVRSEMDDKMRQIEAEREKMQQSEELRQREFSMKMREMEAEREKEKREMEEMKKFHEKWIEEGRKREEEKKRGEERKREEEEEERRRNVKEGAAAIEVFQHDKFTLAGNVFTKSVTDYSFLFSPSFGPVIARITFIIRSYDGSAFATGLIATNMVEQAMHFQGWFSSLKGGASWALYPSSQHAHHQNHASHLGSACKAGAVGQRVVMEADGREGIRSLKLSQDGVTQPVFFTNIPVPFRFGIYAYKTGHSVEIVSSEVLREPSMVGGTIAVSMDE</sequence>
<gene>
    <name evidence="3" type="ORF">BLNAU_1496</name>
</gene>
<comment type="caution">
    <text evidence="3">The sequence shown here is derived from an EMBL/GenBank/DDBJ whole genome shotgun (WGS) entry which is preliminary data.</text>
</comment>
<protein>
    <submittedName>
        <fullName evidence="3">Uncharacterized protein</fullName>
    </submittedName>
</protein>
<dbReference type="Proteomes" id="UP001281761">
    <property type="component" value="Unassembled WGS sequence"/>
</dbReference>
<organism evidence="3 4">
    <name type="scientific">Blattamonas nauphoetae</name>
    <dbReference type="NCBI Taxonomy" id="2049346"/>
    <lineage>
        <taxon>Eukaryota</taxon>
        <taxon>Metamonada</taxon>
        <taxon>Preaxostyla</taxon>
        <taxon>Oxymonadida</taxon>
        <taxon>Blattamonas</taxon>
    </lineage>
</organism>
<proteinExistence type="predicted"/>
<evidence type="ECO:0000313" key="3">
    <source>
        <dbReference type="EMBL" id="KAK2963454.1"/>
    </source>
</evidence>
<reference evidence="3 4" key="1">
    <citation type="journal article" date="2022" name="bioRxiv">
        <title>Genomics of Preaxostyla Flagellates Illuminates Evolutionary Transitions and the Path Towards Mitochondrial Loss.</title>
        <authorList>
            <person name="Novak L.V.F."/>
            <person name="Treitli S.C."/>
            <person name="Pyrih J."/>
            <person name="Halakuc P."/>
            <person name="Pipaliya S.V."/>
            <person name="Vacek V."/>
            <person name="Brzon O."/>
            <person name="Soukal P."/>
            <person name="Eme L."/>
            <person name="Dacks J.B."/>
            <person name="Karnkowska A."/>
            <person name="Elias M."/>
            <person name="Hampl V."/>
        </authorList>
    </citation>
    <scope>NUCLEOTIDE SEQUENCE [LARGE SCALE GENOMIC DNA]</scope>
    <source>
        <strain evidence="3">NAU3</strain>
        <tissue evidence="3">Gut</tissue>
    </source>
</reference>
<feature type="chain" id="PRO_5046143721" evidence="2">
    <location>
        <begin position="31"/>
        <end position="477"/>
    </location>
</feature>
<feature type="region of interest" description="Disordered" evidence="1">
    <location>
        <begin position="266"/>
        <end position="289"/>
    </location>
</feature>
<dbReference type="EMBL" id="JARBJD010000006">
    <property type="protein sequence ID" value="KAK2963454.1"/>
    <property type="molecule type" value="Genomic_DNA"/>
</dbReference>
<feature type="signal peptide" evidence="2">
    <location>
        <begin position="1"/>
        <end position="30"/>
    </location>
</feature>
<evidence type="ECO:0000313" key="4">
    <source>
        <dbReference type="Proteomes" id="UP001281761"/>
    </source>
</evidence>
<evidence type="ECO:0000256" key="2">
    <source>
        <dbReference type="SAM" id="SignalP"/>
    </source>
</evidence>
<evidence type="ECO:0000256" key="1">
    <source>
        <dbReference type="SAM" id="MobiDB-lite"/>
    </source>
</evidence>
<accession>A0ABQ9YIP1</accession>
<keyword evidence="4" id="KW-1185">Reference proteome</keyword>
<keyword evidence="2" id="KW-0732">Signal</keyword>